<dbReference type="GO" id="GO:0004803">
    <property type="term" value="F:transposase activity"/>
    <property type="evidence" value="ECO:0007669"/>
    <property type="project" value="UniProtKB-UniRule"/>
</dbReference>
<dbReference type="PANTHER" id="PTHR33217:SF8">
    <property type="entry name" value="MUTATOR FAMILY TRANSPOSASE"/>
    <property type="match status" value="1"/>
</dbReference>
<evidence type="ECO:0000256" key="6">
    <source>
        <dbReference type="RuleBase" id="RU365089"/>
    </source>
</evidence>
<dbReference type="Pfam" id="PF00872">
    <property type="entry name" value="Transposase_mut"/>
    <property type="match status" value="1"/>
</dbReference>
<organism evidence="7 8">
    <name type="scientific">Pseudonocardia ammonioxydans</name>
    <dbReference type="NCBI Taxonomy" id="260086"/>
    <lineage>
        <taxon>Bacteria</taxon>
        <taxon>Bacillati</taxon>
        <taxon>Actinomycetota</taxon>
        <taxon>Actinomycetes</taxon>
        <taxon>Pseudonocardiales</taxon>
        <taxon>Pseudonocardiaceae</taxon>
        <taxon>Pseudonocardia</taxon>
    </lineage>
</organism>
<keyword evidence="4 6" id="KW-0238">DNA-binding</keyword>
<keyword evidence="8" id="KW-1185">Reference proteome</keyword>
<dbReference type="EMBL" id="FOUY01000089">
    <property type="protein sequence ID" value="SFO56329.1"/>
    <property type="molecule type" value="Genomic_DNA"/>
</dbReference>
<keyword evidence="3 6" id="KW-0815">Transposition</keyword>
<evidence type="ECO:0000256" key="1">
    <source>
        <dbReference type="ARBA" id="ARBA00002190"/>
    </source>
</evidence>
<dbReference type="RefSeq" id="WP_177238869.1">
    <property type="nucleotide sequence ID" value="NZ_FOUY01000089.1"/>
</dbReference>
<evidence type="ECO:0000313" key="8">
    <source>
        <dbReference type="Proteomes" id="UP000199614"/>
    </source>
</evidence>
<dbReference type="Proteomes" id="UP000199614">
    <property type="component" value="Unassembled WGS sequence"/>
</dbReference>
<dbReference type="AlphaFoldDB" id="A0A1I5I7R6"/>
<comment type="similarity">
    <text evidence="2 6">Belongs to the transposase mutator family.</text>
</comment>
<protein>
    <recommendedName>
        <fullName evidence="6">Mutator family transposase</fullName>
    </recommendedName>
</protein>
<dbReference type="InterPro" id="IPR001207">
    <property type="entry name" value="Transposase_mutator"/>
</dbReference>
<sequence length="95" mass="10922">LWRGAWEEFTPFLAFPPEVRRVIYTTNAVESLNSRFRQATRRRGHFPNDQAALKVLYLVIRSPIANRTNVTGRTTGWKAALNALTLFYGDRIALN</sequence>
<dbReference type="STRING" id="260086.SAMN05216207_108914"/>
<gene>
    <name evidence="7" type="ORF">SAMN05216207_108914</name>
</gene>
<feature type="non-terminal residue" evidence="7">
    <location>
        <position position="1"/>
    </location>
</feature>
<dbReference type="PANTHER" id="PTHR33217">
    <property type="entry name" value="TRANSPOSASE FOR INSERTION SEQUENCE ELEMENT IS1081"/>
    <property type="match status" value="1"/>
</dbReference>
<evidence type="ECO:0000256" key="5">
    <source>
        <dbReference type="ARBA" id="ARBA00023172"/>
    </source>
</evidence>
<evidence type="ECO:0000256" key="2">
    <source>
        <dbReference type="ARBA" id="ARBA00010961"/>
    </source>
</evidence>
<accession>A0A1I5I7R6</accession>
<name>A0A1I5I7R6_PSUAM</name>
<keyword evidence="5 6" id="KW-0233">DNA recombination</keyword>
<evidence type="ECO:0000313" key="7">
    <source>
        <dbReference type="EMBL" id="SFO56329.1"/>
    </source>
</evidence>
<reference evidence="7 8" key="1">
    <citation type="submission" date="2016-10" db="EMBL/GenBank/DDBJ databases">
        <authorList>
            <person name="de Groot N.N."/>
        </authorList>
    </citation>
    <scope>NUCLEOTIDE SEQUENCE [LARGE SCALE GENOMIC DNA]</scope>
    <source>
        <strain evidence="7 8">CGMCC 4.1877</strain>
    </source>
</reference>
<evidence type="ECO:0000256" key="3">
    <source>
        <dbReference type="ARBA" id="ARBA00022578"/>
    </source>
</evidence>
<keyword evidence="6" id="KW-0814">Transposable element</keyword>
<proteinExistence type="inferred from homology"/>
<comment type="function">
    <text evidence="1 6">Required for the transposition of the insertion element.</text>
</comment>
<dbReference type="GO" id="GO:0003677">
    <property type="term" value="F:DNA binding"/>
    <property type="evidence" value="ECO:0007669"/>
    <property type="project" value="UniProtKB-UniRule"/>
</dbReference>
<evidence type="ECO:0000256" key="4">
    <source>
        <dbReference type="ARBA" id="ARBA00023125"/>
    </source>
</evidence>
<dbReference type="GO" id="GO:0006313">
    <property type="term" value="P:DNA transposition"/>
    <property type="evidence" value="ECO:0007669"/>
    <property type="project" value="UniProtKB-UniRule"/>
</dbReference>